<proteinExistence type="predicted"/>
<evidence type="ECO:0000313" key="2">
    <source>
        <dbReference type="EMBL" id="KHF41870.1"/>
    </source>
</evidence>
<feature type="transmembrane region" description="Helical" evidence="1">
    <location>
        <begin position="159"/>
        <end position="175"/>
    </location>
</feature>
<sequence length="176" mass="20300">MDENRKKIIINEIRHWKSTKLLPENYCDFLLTLYTEGEHELKESSKKKSLSVTKFTLLTFIMVQLLFLLTILVIYFTDFSLAMQITVVVPFIAAILLVASKSSHALISSYYFMITALIFYLLTVEIVMAAVGHSAYLIHLSIIHCIVWLFVGWWYSLRIFVIAGAIGFLVSIFFLF</sequence>
<accession>A0A0B0IKT5</accession>
<feature type="transmembrane region" description="Helical" evidence="1">
    <location>
        <begin position="55"/>
        <end position="75"/>
    </location>
</feature>
<feature type="transmembrane region" description="Helical" evidence="1">
    <location>
        <begin position="81"/>
        <end position="98"/>
    </location>
</feature>
<dbReference type="AlphaFoldDB" id="A0A0B0IKT5"/>
<keyword evidence="1" id="KW-1133">Transmembrane helix</keyword>
<keyword evidence="1" id="KW-0812">Transmembrane</keyword>
<dbReference type="STRING" id="333138.LQ50_00830"/>
<keyword evidence="3" id="KW-1185">Reference proteome</keyword>
<organism evidence="2 3">
    <name type="scientific">Halalkalibacter okhensis</name>
    <dbReference type="NCBI Taxonomy" id="333138"/>
    <lineage>
        <taxon>Bacteria</taxon>
        <taxon>Bacillati</taxon>
        <taxon>Bacillota</taxon>
        <taxon>Bacilli</taxon>
        <taxon>Bacillales</taxon>
        <taxon>Bacillaceae</taxon>
        <taxon>Halalkalibacter</taxon>
    </lineage>
</organism>
<dbReference type="RefSeq" id="WP_034625023.1">
    <property type="nucleotide sequence ID" value="NZ_JRJU01000001.1"/>
</dbReference>
<keyword evidence="1" id="KW-0472">Membrane</keyword>
<feature type="transmembrane region" description="Helical" evidence="1">
    <location>
        <begin position="110"/>
        <end position="130"/>
    </location>
</feature>
<gene>
    <name evidence="2" type="ORF">LQ50_00830</name>
</gene>
<dbReference type="OrthoDB" id="2380880at2"/>
<protein>
    <submittedName>
        <fullName evidence="2">Uncharacterized protein</fullName>
    </submittedName>
</protein>
<dbReference type="Proteomes" id="UP000030832">
    <property type="component" value="Unassembled WGS sequence"/>
</dbReference>
<dbReference type="eggNOG" id="ENOG50332M1">
    <property type="taxonomic scope" value="Bacteria"/>
</dbReference>
<comment type="caution">
    <text evidence="2">The sequence shown here is derived from an EMBL/GenBank/DDBJ whole genome shotgun (WGS) entry which is preliminary data.</text>
</comment>
<evidence type="ECO:0000313" key="3">
    <source>
        <dbReference type="Proteomes" id="UP000030832"/>
    </source>
</evidence>
<name>A0A0B0IKT5_9BACI</name>
<evidence type="ECO:0000256" key="1">
    <source>
        <dbReference type="SAM" id="Phobius"/>
    </source>
</evidence>
<dbReference type="EMBL" id="JRJU01000001">
    <property type="protein sequence ID" value="KHF41870.1"/>
    <property type="molecule type" value="Genomic_DNA"/>
</dbReference>
<reference evidence="2 3" key="1">
    <citation type="submission" date="2014-09" db="EMBL/GenBank/DDBJ databases">
        <title>Genome sequencing and annotation of Bacillus Okhensis strain Kh10-101T.</title>
        <authorList>
            <person name="Prakash J.S."/>
        </authorList>
    </citation>
    <scope>NUCLEOTIDE SEQUENCE [LARGE SCALE GENOMIC DNA]</scope>
    <source>
        <strain evidence="3">Kh10-101T</strain>
    </source>
</reference>
<feature type="transmembrane region" description="Helical" evidence="1">
    <location>
        <begin position="136"/>
        <end position="154"/>
    </location>
</feature>